<dbReference type="InterPro" id="IPR045851">
    <property type="entry name" value="AMP-bd_C_sf"/>
</dbReference>
<proteinExistence type="inferred from homology"/>
<dbReference type="AlphaFoldDB" id="A0AAV8UVB5"/>
<comment type="caution">
    <text evidence="5">The sequence shown here is derived from an EMBL/GenBank/DDBJ whole genome shotgun (WGS) entry which is preliminary data.</text>
</comment>
<keyword evidence="3" id="KW-0175">Coiled coil</keyword>
<dbReference type="Gene3D" id="3.40.50.12780">
    <property type="entry name" value="N-terminal domain of ligase-like"/>
    <property type="match status" value="1"/>
</dbReference>
<sequence length="1220" mass="134130">MAARAFSRSSFSRSRSIKSYGSEAIDKLTILRDLPKSRYATRPAIVVIPPPGSTAKPRQFSHIDIFKMVENVAHSLRENGVRPKTKVVTVLPPNLDGIVAFFALQWVNAVTIALQPDMSVETMLERVKSSGAEIVITSDVIEDEREANEVYQKVVRLNSELNALAWHVSYNNISGVELKTGGKSFGVPAWRGGYKDFTVEPTELSVYTFSPGAGTDTTLAIGLTHENITAAAKAFVAAYELFDGEEMVMESNSRTVLTSDFSSVQGILTLVSSFYAGGSLIMYENGEFRPTEFWDLALAHELTWVSVNQTQFKVLYHKRKEGVVPSKLKYIRICDDDFQDTAEQLSYEKVLGCHILESYGPPEASGIVTTEVFSEEVRGTLGAAVLGCEVAVFAADKSRLEQDEEGDVAVRGLSVTSGFLNDEEETASSIITIKTALGDSTWFLTGDRGKVDESGRLILTGSVRGARAQARLRRDVEASFEDLPPEVEETKDLTGAPVAVANAVAAGAGATAVLAKPADDANNEGRQIRRLTEDDIKKVGPDWCIVTPFLGIPAEDDDVEEKVVLMRRVSSDEVVEISDLPDSVPLSSGQNDSSQSANIAAAEAAATAAAATAAANAAARSQADGQVTKKIVKFGGVTYEYFYTHEDEEEMLMELLGDDHEGSEKKRSVKLPPKYQGGYFTEEADENDRIQVRIMTTGEATQFRRKLEHEFAAKLEEEKGRMRTEYDALLAAALVEQDSQFQQVFTEQSKSVQEEYNRKFDEESQQQLVEVQKRLIEESKARKEIYEQLLSENGEKEFSQAENTLQSKREKDRTEVLDQLTAMKGELTFGVSSYFKGVDNMDDVEASKGGVSRFDRTGDAKKPALLMLINDPEKVRDSRPELDAEFLKRMQEAKEEESRLWRASVVADLNKSAFSVIRDIEDRHAMDQMSYAKMLEKIEGLKKTQSEMEENLSLAKQVEVDRARELGEALAEERKNMGALSGRLEVEAMASRTEPAIATTKTDTLETAISDTTTSAHQTSKAASETVASVQTMTVASDKAIVQARTASTAATTGSDATVRAADVVKLAANRQPEMKETVLREVLPGDVVGERFKKRTISVDLRSIDEALKAHPSVADARAFTTPNRKSTFDISAVVQLKEGARASEAWLKQHALNTLPVASVPTRFFYTTTSIPPGRKQLAWNPDLQLFTNIAGESQAYIPPKRVERAEIHPAETPQATA</sequence>
<dbReference type="GO" id="GO:0006631">
    <property type="term" value="P:fatty acid metabolic process"/>
    <property type="evidence" value="ECO:0007669"/>
    <property type="project" value="TreeGrafter"/>
</dbReference>
<name>A0AAV8UVB5_9RHOD</name>
<protein>
    <recommendedName>
        <fullName evidence="4">AMP-dependent synthetase/ligase domain-containing protein</fullName>
    </recommendedName>
</protein>
<dbReference type="PANTHER" id="PTHR43201:SF5">
    <property type="entry name" value="MEDIUM-CHAIN ACYL-COA LIGASE ACSF2, MITOCHONDRIAL"/>
    <property type="match status" value="1"/>
</dbReference>
<dbReference type="InterPro" id="IPR000873">
    <property type="entry name" value="AMP-dep_synth/lig_dom"/>
</dbReference>
<dbReference type="Gene3D" id="3.30.300.30">
    <property type="match status" value="1"/>
</dbReference>
<feature type="domain" description="AMP-dependent synthetase/ligase" evidence="4">
    <location>
        <begin position="41"/>
        <end position="420"/>
    </location>
</feature>
<evidence type="ECO:0000256" key="3">
    <source>
        <dbReference type="SAM" id="Coils"/>
    </source>
</evidence>
<evidence type="ECO:0000256" key="2">
    <source>
        <dbReference type="ARBA" id="ARBA00022598"/>
    </source>
</evidence>
<keyword evidence="6" id="KW-1185">Reference proteome</keyword>
<organism evidence="5 6">
    <name type="scientific">Rhodosorus marinus</name>
    <dbReference type="NCBI Taxonomy" id="101924"/>
    <lineage>
        <taxon>Eukaryota</taxon>
        <taxon>Rhodophyta</taxon>
        <taxon>Stylonematophyceae</taxon>
        <taxon>Stylonematales</taxon>
        <taxon>Stylonemataceae</taxon>
        <taxon>Rhodosorus</taxon>
    </lineage>
</organism>
<evidence type="ECO:0000313" key="5">
    <source>
        <dbReference type="EMBL" id="KAJ8904496.1"/>
    </source>
</evidence>
<dbReference type="Pfam" id="PF00501">
    <property type="entry name" value="AMP-binding"/>
    <property type="match status" value="1"/>
</dbReference>
<dbReference type="GO" id="GO:0031956">
    <property type="term" value="F:medium-chain fatty acid-CoA ligase activity"/>
    <property type="evidence" value="ECO:0007669"/>
    <property type="project" value="TreeGrafter"/>
</dbReference>
<dbReference type="Proteomes" id="UP001157974">
    <property type="component" value="Unassembled WGS sequence"/>
</dbReference>
<evidence type="ECO:0000256" key="1">
    <source>
        <dbReference type="ARBA" id="ARBA00006432"/>
    </source>
</evidence>
<reference evidence="5 6" key="1">
    <citation type="journal article" date="2023" name="Nat. Commun.">
        <title>Origin of minicircular mitochondrial genomes in red algae.</title>
        <authorList>
            <person name="Lee Y."/>
            <person name="Cho C.H."/>
            <person name="Lee Y.M."/>
            <person name="Park S.I."/>
            <person name="Yang J.H."/>
            <person name="West J.A."/>
            <person name="Bhattacharya D."/>
            <person name="Yoon H.S."/>
        </authorList>
    </citation>
    <scope>NUCLEOTIDE SEQUENCE [LARGE SCALE GENOMIC DNA]</scope>
    <source>
        <strain evidence="5 6">CCMP1338</strain>
        <tissue evidence="5">Whole cell</tissue>
    </source>
</reference>
<dbReference type="PANTHER" id="PTHR43201">
    <property type="entry name" value="ACYL-COA SYNTHETASE"/>
    <property type="match status" value="1"/>
</dbReference>
<dbReference type="InterPro" id="IPR042099">
    <property type="entry name" value="ANL_N_sf"/>
</dbReference>
<gene>
    <name evidence="5" type="ORF">NDN08_001014</name>
</gene>
<feature type="coiled-coil region" evidence="3">
    <location>
        <begin position="931"/>
        <end position="958"/>
    </location>
</feature>
<evidence type="ECO:0000259" key="4">
    <source>
        <dbReference type="Pfam" id="PF00501"/>
    </source>
</evidence>
<accession>A0AAV8UVB5</accession>
<dbReference type="SUPFAM" id="SSF56801">
    <property type="entry name" value="Acetyl-CoA synthetase-like"/>
    <property type="match status" value="2"/>
</dbReference>
<evidence type="ECO:0000313" key="6">
    <source>
        <dbReference type="Proteomes" id="UP001157974"/>
    </source>
</evidence>
<keyword evidence="2" id="KW-0436">Ligase</keyword>
<comment type="similarity">
    <text evidence="1">Belongs to the ATP-dependent AMP-binding enzyme family.</text>
</comment>
<dbReference type="EMBL" id="JAMWBK010000005">
    <property type="protein sequence ID" value="KAJ8904496.1"/>
    <property type="molecule type" value="Genomic_DNA"/>
</dbReference>